<proteinExistence type="predicted"/>
<keyword evidence="2" id="KW-1185">Reference proteome</keyword>
<feature type="non-terminal residue" evidence="1">
    <location>
        <position position="1"/>
    </location>
</feature>
<feature type="non-terminal residue" evidence="1">
    <location>
        <position position="51"/>
    </location>
</feature>
<evidence type="ECO:0000313" key="2">
    <source>
        <dbReference type="Proteomes" id="UP001233999"/>
    </source>
</evidence>
<name>A0AAD8A7A8_DIPPU</name>
<dbReference type="Proteomes" id="UP001233999">
    <property type="component" value="Unassembled WGS sequence"/>
</dbReference>
<reference evidence="1" key="2">
    <citation type="submission" date="2023-05" db="EMBL/GenBank/DDBJ databases">
        <authorList>
            <person name="Fouks B."/>
        </authorList>
    </citation>
    <scope>NUCLEOTIDE SEQUENCE</scope>
    <source>
        <strain evidence="1">Stay&amp;Tobe</strain>
        <tissue evidence="1">Testes</tissue>
    </source>
</reference>
<accession>A0AAD8A7A8</accession>
<organism evidence="1 2">
    <name type="scientific">Diploptera punctata</name>
    <name type="common">Pacific beetle cockroach</name>
    <dbReference type="NCBI Taxonomy" id="6984"/>
    <lineage>
        <taxon>Eukaryota</taxon>
        <taxon>Metazoa</taxon>
        <taxon>Ecdysozoa</taxon>
        <taxon>Arthropoda</taxon>
        <taxon>Hexapoda</taxon>
        <taxon>Insecta</taxon>
        <taxon>Pterygota</taxon>
        <taxon>Neoptera</taxon>
        <taxon>Polyneoptera</taxon>
        <taxon>Dictyoptera</taxon>
        <taxon>Blattodea</taxon>
        <taxon>Blaberoidea</taxon>
        <taxon>Blaberidae</taxon>
        <taxon>Diplopterinae</taxon>
        <taxon>Diploptera</taxon>
    </lineage>
</organism>
<dbReference type="AlphaFoldDB" id="A0AAD8A7A8"/>
<sequence>QLKSVIFKSIRLTYFTESTATSITTAVRDHDENVGLGLAGRAAKKTSKSDL</sequence>
<reference evidence="1" key="1">
    <citation type="journal article" date="2023" name="IScience">
        <title>Live-bearing cockroach genome reveals convergent evolutionary mechanisms linked to viviparity in insects and beyond.</title>
        <authorList>
            <person name="Fouks B."/>
            <person name="Harrison M.C."/>
            <person name="Mikhailova A.A."/>
            <person name="Marchal E."/>
            <person name="English S."/>
            <person name="Carruthers M."/>
            <person name="Jennings E.C."/>
            <person name="Chiamaka E.L."/>
            <person name="Frigard R.A."/>
            <person name="Pippel M."/>
            <person name="Attardo G.M."/>
            <person name="Benoit J.B."/>
            <person name="Bornberg-Bauer E."/>
            <person name="Tobe S.S."/>
        </authorList>
    </citation>
    <scope>NUCLEOTIDE SEQUENCE</scope>
    <source>
        <strain evidence="1">Stay&amp;Tobe</strain>
    </source>
</reference>
<comment type="caution">
    <text evidence="1">The sequence shown here is derived from an EMBL/GenBank/DDBJ whole genome shotgun (WGS) entry which is preliminary data.</text>
</comment>
<gene>
    <name evidence="1" type="ORF">L9F63_027572</name>
</gene>
<protein>
    <submittedName>
        <fullName evidence="1">Uncharacterized protein</fullName>
    </submittedName>
</protein>
<dbReference type="EMBL" id="JASPKZ010003344">
    <property type="protein sequence ID" value="KAJ9593784.1"/>
    <property type="molecule type" value="Genomic_DNA"/>
</dbReference>
<evidence type="ECO:0000313" key="1">
    <source>
        <dbReference type="EMBL" id="KAJ9593784.1"/>
    </source>
</evidence>